<evidence type="ECO:0000313" key="3">
    <source>
        <dbReference type="Proteomes" id="UP000276133"/>
    </source>
</evidence>
<keyword evidence="1" id="KW-1133">Transmembrane helix</keyword>
<name>A0A3M7QEL3_BRAPC</name>
<proteinExistence type="predicted"/>
<dbReference type="EMBL" id="REGN01006422">
    <property type="protein sequence ID" value="RNA09632.1"/>
    <property type="molecule type" value="Genomic_DNA"/>
</dbReference>
<reference evidence="2 3" key="1">
    <citation type="journal article" date="2018" name="Sci. Rep.">
        <title>Genomic signatures of local adaptation to the degree of environmental predictability in rotifers.</title>
        <authorList>
            <person name="Franch-Gras L."/>
            <person name="Hahn C."/>
            <person name="Garcia-Roger E.M."/>
            <person name="Carmona M.J."/>
            <person name="Serra M."/>
            <person name="Gomez A."/>
        </authorList>
    </citation>
    <scope>NUCLEOTIDE SEQUENCE [LARGE SCALE GENOMIC DNA]</scope>
    <source>
        <strain evidence="2">HYR1</strain>
    </source>
</reference>
<evidence type="ECO:0000256" key="1">
    <source>
        <dbReference type="SAM" id="Phobius"/>
    </source>
</evidence>
<accession>A0A3M7QEL3</accession>
<feature type="transmembrane region" description="Helical" evidence="1">
    <location>
        <begin position="41"/>
        <end position="64"/>
    </location>
</feature>
<comment type="caution">
    <text evidence="2">The sequence shown here is derived from an EMBL/GenBank/DDBJ whole genome shotgun (WGS) entry which is preliminary data.</text>
</comment>
<gene>
    <name evidence="2" type="ORF">BpHYR1_027132</name>
</gene>
<keyword evidence="3" id="KW-1185">Reference proteome</keyword>
<keyword evidence="1" id="KW-0472">Membrane</keyword>
<keyword evidence="1" id="KW-0812">Transmembrane</keyword>
<protein>
    <submittedName>
        <fullName evidence="2">Uncharacterized protein</fullName>
    </submittedName>
</protein>
<dbReference type="Proteomes" id="UP000276133">
    <property type="component" value="Unassembled WGS sequence"/>
</dbReference>
<organism evidence="2 3">
    <name type="scientific">Brachionus plicatilis</name>
    <name type="common">Marine rotifer</name>
    <name type="synonym">Brachionus muelleri</name>
    <dbReference type="NCBI Taxonomy" id="10195"/>
    <lineage>
        <taxon>Eukaryota</taxon>
        <taxon>Metazoa</taxon>
        <taxon>Spiralia</taxon>
        <taxon>Gnathifera</taxon>
        <taxon>Rotifera</taxon>
        <taxon>Eurotatoria</taxon>
        <taxon>Monogononta</taxon>
        <taxon>Pseudotrocha</taxon>
        <taxon>Ploima</taxon>
        <taxon>Brachionidae</taxon>
        <taxon>Brachionus</taxon>
    </lineage>
</organism>
<evidence type="ECO:0000313" key="2">
    <source>
        <dbReference type="EMBL" id="RNA09632.1"/>
    </source>
</evidence>
<sequence>MSSQFFFSFKSKNLYTHGLSNYRTALSSLKSPRLQQVYQNYLFWIVLLNLLSMTWPVLPLTSLISPRIFFKSKRNHKQP</sequence>
<dbReference type="AlphaFoldDB" id="A0A3M7QEL3"/>